<evidence type="ECO:0000313" key="7">
    <source>
        <dbReference type="Proteomes" id="UP000095287"/>
    </source>
</evidence>
<comment type="pathway">
    <text evidence="1">Amino-acid degradation; L-proline degradation into L-glutamate; L-glutamate from L-proline: step 1/2.</text>
</comment>
<dbReference type="InterPro" id="IPR015659">
    <property type="entry name" value="Proline_oxidase"/>
</dbReference>
<feature type="domain" description="Proline dehydrogenase" evidence="6">
    <location>
        <begin position="1"/>
        <end position="31"/>
    </location>
</feature>
<evidence type="ECO:0000256" key="2">
    <source>
        <dbReference type="ARBA" id="ARBA00005869"/>
    </source>
</evidence>
<keyword evidence="3 5" id="KW-0560">Oxidoreductase</keyword>
<evidence type="ECO:0000256" key="4">
    <source>
        <dbReference type="ARBA" id="ARBA00023062"/>
    </source>
</evidence>
<evidence type="ECO:0000256" key="1">
    <source>
        <dbReference type="ARBA" id="ARBA00004739"/>
    </source>
</evidence>
<keyword evidence="4 5" id="KW-0642">Proline metabolism</keyword>
<dbReference type="WBParaSite" id="L893_g844.t1">
    <property type="protein sequence ID" value="L893_g844.t1"/>
    <property type="gene ID" value="L893_g844"/>
</dbReference>
<evidence type="ECO:0000256" key="3">
    <source>
        <dbReference type="ARBA" id="ARBA00023002"/>
    </source>
</evidence>
<evidence type="ECO:0000256" key="5">
    <source>
        <dbReference type="RuleBase" id="RU364054"/>
    </source>
</evidence>
<evidence type="ECO:0000313" key="8">
    <source>
        <dbReference type="WBParaSite" id="L893_g844.t1"/>
    </source>
</evidence>
<dbReference type="Pfam" id="PF01619">
    <property type="entry name" value="Pro_dh"/>
    <property type="match status" value="1"/>
</dbReference>
<dbReference type="Proteomes" id="UP000095287">
    <property type="component" value="Unplaced"/>
</dbReference>
<reference evidence="8" key="1">
    <citation type="submission" date="2016-11" db="UniProtKB">
        <authorList>
            <consortium name="WormBaseParasite"/>
        </authorList>
    </citation>
    <scope>IDENTIFICATION</scope>
</reference>
<dbReference type="GO" id="GO:0004657">
    <property type="term" value="F:proline dehydrogenase activity"/>
    <property type="evidence" value="ECO:0007669"/>
    <property type="project" value="UniProtKB-EC"/>
</dbReference>
<dbReference type="PANTHER" id="PTHR13914">
    <property type="entry name" value="PROLINE OXIDASE"/>
    <property type="match status" value="1"/>
</dbReference>
<dbReference type="PANTHER" id="PTHR13914:SF0">
    <property type="entry name" value="PROLINE DEHYDROGENASE 1, MITOCHONDRIAL"/>
    <property type="match status" value="1"/>
</dbReference>
<dbReference type="GO" id="GO:0005739">
    <property type="term" value="C:mitochondrion"/>
    <property type="evidence" value="ECO:0007669"/>
    <property type="project" value="TreeGrafter"/>
</dbReference>
<comment type="function">
    <text evidence="5">Converts proline to delta-1-pyrroline-5-carboxylate.</text>
</comment>
<sequence>KYLPYGPVEDVLPYLSRRALENGGMLQKVSRERDLMWRELKRRCASGQFVHPIARS</sequence>
<comment type="similarity">
    <text evidence="2 5">Belongs to the proline oxidase family.</text>
</comment>
<dbReference type="SUPFAM" id="SSF51730">
    <property type="entry name" value="FAD-linked oxidoreductase"/>
    <property type="match status" value="1"/>
</dbReference>
<comment type="cofactor">
    <cofactor evidence="5">
        <name>FAD</name>
        <dbReference type="ChEBI" id="CHEBI:57692"/>
    </cofactor>
</comment>
<comment type="catalytic activity">
    <reaction evidence="5">
        <text>L-proline + a quinone = (S)-1-pyrroline-5-carboxylate + a quinol + H(+)</text>
        <dbReference type="Rhea" id="RHEA:23784"/>
        <dbReference type="ChEBI" id="CHEBI:15378"/>
        <dbReference type="ChEBI" id="CHEBI:17388"/>
        <dbReference type="ChEBI" id="CHEBI:24646"/>
        <dbReference type="ChEBI" id="CHEBI:60039"/>
        <dbReference type="ChEBI" id="CHEBI:132124"/>
        <dbReference type="EC" id="1.5.5.2"/>
    </reaction>
</comment>
<dbReference type="Gene3D" id="3.20.20.220">
    <property type="match status" value="1"/>
</dbReference>
<dbReference type="InterPro" id="IPR002872">
    <property type="entry name" value="Proline_DH_dom"/>
</dbReference>
<keyword evidence="7" id="KW-1185">Reference proteome</keyword>
<dbReference type="AlphaFoldDB" id="A0A1I8ASI7"/>
<keyword evidence="5" id="KW-0274">FAD</keyword>
<proteinExistence type="inferred from homology"/>
<organism evidence="7 8">
    <name type="scientific">Steinernema glaseri</name>
    <dbReference type="NCBI Taxonomy" id="37863"/>
    <lineage>
        <taxon>Eukaryota</taxon>
        <taxon>Metazoa</taxon>
        <taxon>Ecdysozoa</taxon>
        <taxon>Nematoda</taxon>
        <taxon>Chromadorea</taxon>
        <taxon>Rhabditida</taxon>
        <taxon>Tylenchina</taxon>
        <taxon>Panagrolaimomorpha</taxon>
        <taxon>Strongyloidoidea</taxon>
        <taxon>Steinernematidae</taxon>
        <taxon>Steinernema</taxon>
    </lineage>
</organism>
<dbReference type="GO" id="GO:0010133">
    <property type="term" value="P:L-proline catabolic process to L-glutamate"/>
    <property type="evidence" value="ECO:0007669"/>
    <property type="project" value="TreeGrafter"/>
</dbReference>
<protein>
    <recommendedName>
        <fullName evidence="5">Proline dehydrogenase</fullName>
        <ecNumber evidence="5">1.5.5.2</ecNumber>
    </recommendedName>
</protein>
<keyword evidence="5" id="KW-0285">Flavoprotein</keyword>
<dbReference type="EC" id="1.5.5.2" evidence="5"/>
<dbReference type="GO" id="GO:0071949">
    <property type="term" value="F:FAD binding"/>
    <property type="evidence" value="ECO:0007669"/>
    <property type="project" value="TreeGrafter"/>
</dbReference>
<dbReference type="InterPro" id="IPR029041">
    <property type="entry name" value="FAD-linked_oxidoreductase-like"/>
</dbReference>
<evidence type="ECO:0000259" key="6">
    <source>
        <dbReference type="Pfam" id="PF01619"/>
    </source>
</evidence>
<accession>A0A1I8ASI7</accession>
<name>A0A1I8ASI7_9BILA</name>